<dbReference type="Gene3D" id="4.10.260.20">
    <property type="entry name" value="Iron hydrogenase, small subunit"/>
    <property type="match status" value="1"/>
</dbReference>
<dbReference type="GO" id="GO:0008901">
    <property type="term" value="F:ferredoxin hydrogenase activity"/>
    <property type="evidence" value="ECO:0007669"/>
    <property type="project" value="InterPro"/>
</dbReference>
<evidence type="ECO:0000259" key="3">
    <source>
        <dbReference type="SMART" id="SM00902"/>
    </source>
</evidence>
<dbReference type="STRING" id="888061.AXF15_03290"/>
<dbReference type="SMART" id="SM00902">
    <property type="entry name" value="Fe_hyd_SSU"/>
    <property type="match status" value="1"/>
</dbReference>
<evidence type="ECO:0000256" key="1">
    <source>
        <dbReference type="ARBA" id="ARBA00023014"/>
    </source>
</evidence>
<dbReference type="GO" id="GO:0051536">
    <property type="term" value="F:iron-sulfur cluster binding"/>
    <property type="evidence" value="ECO:0007669"/>
    <property type="project" value="UniProtKB-KW"/>
</dbReference>
<keyword evidence="5" id="KW-1185">Reference proteome</keyword>
<feature type="region of interest" description="Disordered" evidence="2">
    <location>
        <begin position="99"/>
        <end position="122"/>
    </location>
</feature>
<dbReference type="OrthoDB" id="5460598at2"/>
<accession>A0A0X8JNY1</accession>
<keyword evidence="1" id="KW-0411">Iron-sulfur</keyword>
<dbReference type="InterPro" id="IPR006311">
    <property type="entry name" value="TAT_signal"/>
</dbReference>
<gene>
    <name evidence="4" type="ORF">AXF15_03290</name>
</gene>
<dbReference type="AlphaFoldDB" id="A0A0X8JNY1"/>
<reference evidence="5" key="1">
    <citation type="submission" date="2016-02" db="EMBL/GenBank/DDBJ databases">
        <authorList>
            <person name="Holder M.E."/>
            <person name="Ajami N.J."/>
            <person name="Petrosino J.F."/>
        </authorList>
    </citation>
    <scope>NUCLEOTIDE SEQUENCE [LARGE SCALE GENOMIC DNA]</scope>
    <source>
        <strain evidence="5">DSM 12838</strain>
    </source>
</reference>
<name>A0A0X8JNY1_9BACT</name>
<dbReference type="GO" id="GO:0042597">
    <property type="term" value="C:periplasmic space"/>
    <property type="evidence" value="ECO:0007669"/>
    <property type="project" value="InterPro"/>
</dbReference>
<dbReference type="InterPro" id="IPR008953">
    <property type="entry name" value="Fe_hydrogenase_HydB"/>
</dbReference>
<dbReference type="GO" id="GO:0009055">
    <property type="term" value="F:electron transfer activity"/>
    <property type="evidence" value="ECO:0007669"/>
    <property type="project" value="InterPro"/>
</dbReference>
<dbReference type="RefSeq" id="WP_066603286.1">
    <property type="nucleotide sequence ID" value="NZ_CP014230.1"/>
</dbReference>
<dbReference type="Pfam" id="PF02256">
    <property type="entry name" value="Fe_hyd_SSU"/>
    <property type="match status" value="1"/>
</dbReference>
<protein>
    <submittedName>
        <fullName evidence="4">Iron hydrogenase</fullName>
    </submittedName>
</protein>
<dbReference type="SUPFAM" id="SSF48674">
    <property type="entry name" value="Fe-only hydrogenase smaller subunit"/>
    <property type="match status" value="1"/>
</dbReference>
<organism evidence="4 5">
    <name type="scientific">Desulfomicrobium orale DSM 12838</name>
    <dbReference type="NCBI Taxonomy" id="888061"/>
    <lineage>
        <taxon>Bacteria</taxon>
        <taxon>Pseudomonadati</taxon>
        <taxon>Thermodesulfobacteriota</taxon>
        <taxon>Desulfovibrionia</taxon>
        <taxon>Desulfovibrionales</taxon>
        <taxon>Desulfomicrobiaceae</taxon>
        <taxon>Desulfomicrobium</taxon>
    </lineage>
</organism>
<dbReference type="InterPro" id="IPR036991">
    <property type="entry name" value="Fe_hydrogenase_ssu_sf"/>
</dbReference>
<dbReference type="GO" id="GO:0005506">
    <property type="term" value="F:iron ion binding"/>
    <property type="evidence" value="ECO:0007669"/>
    <property type="project" value="InterPro"/>
</dbReference>
<dbReference type="KEGG" id="doa:AXF15_03290"/>
<evidence type="ECO:0000313" key="5">
    <source>
        <dbReference type="Proteomes" id="UP000063964"/>
    </source>
</evidence>
<sequence>MINVSRRFILKGGLILGGATLLGLRFTSRALAKGKELKDWMGDRIGSVYAADKAFPVRASQDNTQVQALYKNFLGEPGSHVSHQFLHMHFTDRSKNIGHLKEAGNYPNPRAAEFEGNTYPYE</sequence>
<dbReference type="EMBL" id="CP014230">
    <property type="protein sequence ID" value="AMD92230.1"/>
    <property type="molecule type" value="Genomic_DNA"/>
</dbReference>
<evidence type="ECO:0000313" key="4">
    <source>
        <dbReference type="EMBL" id="AMD92230.1"/>
    </source>
</evidence>
<feature type="domain" description="Iron hydrogenase small subunit" evidence="3">
    <location>
        <begin position="35"/>
        <end position="94"/>
    </location>
</feature>
<dbReference type="PROSITE" id="PS51318">
    <property type="entry name" value="TAT"/>
    <property type="match status" value="1"/>
</dbReference>
<evidence type="ECO:0000256" key="2">
    <source>
        <dbReference type="SAM" id="MobiDB-lite"/>
    </source>
</evidence>
<keyword evidence="1" id="KW-0408">Iron</keyword>
<dbReference type="Proteomes" id="UP000063964">
    <property type="component" value="Chromosome"/>
</dbReference>
<keyword evidence="1" id="KW-0479">Metal-binding</keyword>
<proteinExistence type="predicted"/>
<dbReference type="InterPro" id="IPR003149">
    <property type="entry name" value="Fe_hydrogenase_ssu"/>
</dbReference>